<dbReference type="GO" id="GO:0019028">
    <property type="term" value="C:viral capsid"/>
    <property type="evidence" value="ECO:0007669"/>
    <property type="project" value="UniProtKB-KW"/>
</dbReference>
<dbReference type="RefSeq" id="YP_009230121.1">
    <property type="nucleotide sequence ID" value="NC_029307.1"/>
</dbReference>
<feature type="domain" description="Picornavirus capsid" evidence="4">
    <location>
        <begin position="138"/>
        <end position="229"/>
    </location>
</feature>
<dbReference type="Pfam" id="PF00073">
    <property type="entry name" value="Rhv"/>
    <property type="match status" value="1"/>
</dbReference>
<dbReference type="GeneID" id="26900138"/>
<accession>A0A140DLW9</accession>
<dbReference type="SUPFAM" id="SSF88633">
    <property type="entry name" value="Positive stranded ssRNA viruses"/>
    <property type="match status" value="3"/>
</dbReference>
<comment type="subcellular location">
    <subcellularLocation>
        <location evidence="1">Virion</location>
    </subcellularLocation>
</comment>
<name>A0A140DLW9_9VIRU</name>
<dbReference type="InterPro" id="IPR033703">
    <property type="entry name" value="Rhv-like"/>
</dbReference>
<evidence type="ECO:0000313" key="7">
    <source>
        <dbReference type="EMBL" id="AMK49156.1"/>
    </source>
</evidence>
<evidence type="ECO:0000256" key="1">
    <source>
        <dbReference type="ARBA" id="ARBA00004328"/>
    </source>
</evidence>
<organism evidence="7 8">
    <name type="scientific">Marine RNA virus PAL156</name>
    <dbReference type="NCBI Taxonomy" id="1804154"/>
    <lineage>
        <taxon>Viruses</taxon>
        <taxon>Riboviria</taxon>
        <taxon>Orthornavirae</taxon>
        <taxon>Pisuviricota</taxon>
        <taxon>Pisoniviricetes</taxon>
        <taxon>Picornavirales</taxon>
        <taxon>Marnaviridae</taxon>
        <taxon>Sogarnavirus</taxon>
        <taxon>Sogarnavirus palmerensis</taxon>
        <taxon>Palmarnavirus 156</taxon>
    </lineage>
</organism>
<dbReference type="Pfam" id="PF08762">
    <property type="entry name" value="CRPV_capsid"/>
    <property type="match status" value="1"/>
</dbReference>
<dbReference type="EMBL" id="KT727024">
    <property type="protein sequence ID" value="AMK49156.1"/>
    <property type="molecule type" value="Genomic_RNA"/>
</dbReference>
<evidence type="ECO:0000259" key="5">
    <source>
        <dbReference type="Pfam" id="PF08762"/>
    </source>
</evidence>
<dbReference type="CDD" id="cd00205">
    <property type="entry name" value="rhv_like"/>
    <property type="match status" value="2"/>
</dbReference>
<evidence type="ECO:0000256" key="2">
    <source>
        <dbReference type="ARBA" id="ARBA00022561"/>
    </source>
</evidence>
<evidence type="ECO:0000256" key="3">
    <source>
        <dbReference type="ARBA" id="ARBA00022844"/>
    </source>
</evidence>
<protein>
    <submittedName>
        <fullName evidence="7">Polyprotein</fullName>
    </submittedName>
</protein>
<sequence length="879" mass="96499">MPVFINYITFSYYSYFQSVIDTTIYFSKCLVGTLTYFLHNTTKETFTPQSGALGTSQKPGTTNLTQEITAFSDQSAGWTTTIGSGSDPTMDLAATVDSDLGNFLGRPVRIAEYNWGVGSGFFERFNPWREFLNDERVKEKTAHFELYRSKLHVKMVVSGTGFHYGRALVSYNPLYGRDDVTIQRSFLQSDLVAASQKPHFFINPTTNAGGQLDLPFFYPDNYLSLTRGTDAQEMGEITIKSFDSLRHANGGTGNVTVTVYAWASDVVLAMPTSVNLLSSNFTPQSGKMNSGDEYGKGIISKPATAIARAAGQLTSVPAIAPYARATQMTAMAIGEVATHWGYSRPAIVSDIVKFKPNPTGNMANTDAPEALSRLTLDSKQELTIDSRTVGLDGEDQMDVARFCQRESYLDTFTMDETQSPDALLWNSKVTPVLFRSEGPPSSTTELHPTPMCMMSVPFEKWQGSIKFRFQIVKSNFHKGRLLVRWDPRSHGSTVEYNTTYSRVVDLGEEDDFEICIGWGQKEPFLDLAEMGLLFSRSPYSSTGRFASDNKSQYNGVLEVAVLNSLVSPAISSPISINVFVSACDDIKFGQPTADKLTKYSLFREPLGRATFTPQSGEISDGLAIAGTSEGATDVPVGADSIAPIAKTTEVADQTMNVFFGESVSSLRQLFRRYIKHRTYVTLPTIISSDITQTVVEDPGLGLWPGWDPNGIDVVSSKSCNISVPTFVQFFMPCYAGWRGSTRTKYAFGGKPGNNPIVTRGSNIPFKQTIIINESSEAELEKSLTFLQGSRSSAGSATTNIGVNDTIEVEFPYYQRSRFTTARLPSADFCNGAKGGHIEMLTNAEADIGAVIHAWKSVGEDFTLFFFTGCPILYANRIVP</sequence>
<feature type="domain" description="Capsid protein VP4 dicistrovirus" evidence="6">
    <location>
        <begin position="289"/>
        <end position="342"/>
    </location>
</feature>
<keyword evidence="8" id="KW-1185">Reference proteome</keyword>
<dbReference type="Proteomes" id="UP000203085">
    <property type="component" value="Segment"/>
</dbReference>
<dbReference type="InterPro" id="IPR001676">
    <property type="entry name" value="Picornavirus_capsid"/>
</dbReference>
<proteinExistence type="predicted"/>
<dbReference type="InterPro" id="IPR014872">
    <property type="entry name" value="Dicistrovirus_capsid-polyPr_C"/>
</dbReference>
<evidence type="ECO:0000313" key="8">
    <source>
        <dbReference type="Proteomes" id="UP000203085"/>
    </source>
</evidence>
<dbReference type="Gene3D" id="2.60.120.20">
    <property type="match status" value="3"/>
</dbReference>
<keyword evidence="2" id="KW-0167">Capsid protein</keyword>
<feature type="domain" description="Dicistrovirus capsid-polyprotein C-terminal" evidence="5">
    <location>
        <begin position="657"/>
        <end position="872"/>
    </location>
</feature>
<reference evidence="8" key="1">
    <citation type="submission" date="2015-09" db="EMBL/GenBank/DDBJ databases">
        <title>RNA viruses as major contributors to Antarctic virioplankton.</title>
        <authorList>
            <person name="Miranda J.A."/>
            <person name="Culley A.I."/>
            <person name="Schvarcz C.R."/>
            <person name="Steward G.F."/>
        </authorList>
    </citation>
    <scope>NUCLEOTIDE SEQUENCE [LARGE SCALE GENOMIC DNA]</scope>
</reference>
<dbReference type="KEGG" id="vg:26900138"/>
<evidence type="ECO:0000259" key="6">
    <source>
        <dbReference type="Pfam" id="PF11492"/>
    </source>
</evidence>
<dbReference type="InterPro" id="IPR024343">
    <property type="entry name" value="VP4_dicistrovir"/>
</dbReference>
<dbReference type="InterPro" id="IPR029053">
    <property type="entry name" value="Viral_coat"/>
</dbReference>
<dbReference type="Pfam" id="PF11492">
    <property type="entry name" value="Dicistro_VP4"/>
    <property type="match status" value="1"/>
</dbReference>
<evidence type="ECO:0000259" key="4">
    <source>
        <dbReference type="Pfam" id="PF00073"/>
    </source>
</evidence>
<dbReference type="GO" id="GO:0005198">
    <property type="term" value="F:structural molecule activity"/>
    <property type="evidence" value="ECO:0007669"/>
    <property type="project" value="InterPro"/>
</dbReference>
<keyword evidence="3" id="KW-0946">Virion</keyword>